<accession>A0A0U1HSU5</accession>
<dbReference type="InterPro" id="IPR037523">
    <property type="entry name" value="VOC_core"/>
</dbReference>
<dbReference type="PROSITE" id="PS51819">
    <property type="entry name" value="VOC"/>
    <property type="match status" value="1"/>
</dbReference>
<name>A0A0U1HSU5_YERRO</name>
<proteinExistence type="predicted"/>
<dbReference type="EMBL" id="CTKE01000008">
    <property type="protein sequence ID" value="CQI90174.1"/>
    <property type="molecule type" value="Genomic_DNA"/>
</dbReference>
<dbReference type="SUPFAM" id="SSF54593">
    <property type="entry name" value="Glyoxalase/Bleomycin resistance protein/Dihydroxybiphenyl dioxygenase"/>
    <property type="match status" value="1"/>
</dbReference>
<protein>
    <submittedName>
        <fullName evidence="2">Glyoxalase-like domain</fullName>
    </submittedName>
</protein>
<dbReference type="STRING" id="29485.CH64_356"/>
<organism evidence="2 3">
    <name type="scientific">Yersinia rohdei</name>
    <dbReference type="NCBI Taxonomy" id="29485"/>
    <lineage>
        <taxon>Bacteria</taxon>
        <taxon>Pseudomonadati</taxon>
        <taxon>Pseudomonadota</taxon>
        <taxon>Gammaproteobacteria</taxon>
        <taxon>Enterobacterales</taxon>
        <taxon>Yersiniaceae</taxon>
        <taxon>Yersinia</taxon>
    </lineage>
</organism>
<evidence type="ECO:0000313" key="2">
    <source>
        <dbReference type="EMBL" id="CQI90174.1"/>
    </source>
</evidence>
<dbReference type="PANTHER" id="PTHR36113:SF1">
    <property type="entry name" value="GLYOXALASE_BLEOMYCIN RESISTANCE PROTEIN_DIOXYGENASE"/>
    <property type="match status" value="1"/>
</dbReference>
<dbReference type="Gene3D" id="3.10.180.10">
    <property type="entry name" value="2,3-Dihydroxybiphenyl 1,2-Dioxygenase, domain 1"/>
    <property type="match status" value="1"/>
</dbReference>
<dbReference type="PANTHER" id="PTHR36113">
    <property type="entry name" value="LYASE, PUTATIVE-RELATED-RELATED"/>
    <property type="match status" value="1"/>
</dbReference>
<gene>
    <name evidence="2" type="ORF">ERS008555_01980</name>
</gene>
<sequence>MKVAHVALWTTDLEKQAIFWRDFFGGIANEKYSSLNNPGFESYFIQLNQGPTIELMTKPGLEKQQQTNNRCGWAHLAISVGNKDAVDKLALMAKEKGILVGAPRFTGDGYYEAIIEDPDGNLIEIVA</sequence>
<dbReference type="InterPro" id="IPR051332">
    <property type="entry name" value="Fosfomycin_Res_Enzymes"/>
</dbReference>
<dbReference type="Pfam" id="PF00903">
    <property type="entry name" value="Glyoxalase"/>
    <property type="match status" value="1"/>
</dbReference>
<feature type="domain" description="VOC" evidence="1">
    <location>
        <begin position="2"/>
        <end position="127"/>
    </location>
</feature>
<evidence type="ECO:0000259" key="1">
    <source>
        <dbReference type="PROSITE" id="PS51819"/>
    </source>
</evidence>
<dbReference type="InterPro" id="IPR029068">
    <property type="entry name" value="Glyas_Bleomycin-R_OHBP_Dase"/>
</dbReference>
<dbReference type="RefSeq" id="WP_050534947.1">
    <property type="nucleotide sequence ID" value="NZ_CABIHW010000037.1"/>
</dbReference>
<dbReference type="AlphaFoldDB" id="A0A0U1HSU5"/>
<dbReference type="Proteomes" id="UP000042054">
    <property type="component" value="Unassembled WGS sequence"/>
</dbReference>
<dbReference type="OrthoDB" id="9800438at2"/>
<dbReference type="InterPro" id="IPR004360">
    <property type="entry name" value="Glyas_Fos-R_dOase_dom"/>
</dbReference>
<evidence type="ECO:0000313" key="3">
    <source>
        <dbReference type="Proteomes" id="UP000042054"/>
    </source>
</evidence>
<reference evidence="2 3" key="1">
    <citation type="submission" date="2015-03" db="EMBL/GenBank/DDBJ databases">
        <authorList>
            <person name="Murphy D."/>
        </authorList>
    </citation>
    <scope>NUCLEOTIDE SEQUENCE [LARGE SCALE GENOMIC DNA]</scope>
    <source>
        <strain evidence="2 3">68/02</strain>
    </source>
</reference>